<protein>
    <submittedName>
        <fullName evidence="1 2">Uncharacterized protein</fullName>
    </submittedName>
</protein>
<accession>A0A072V9L9</accession>
<proteinExistence type="predicted"/>
<name>A0A072V9L9_MEDTR</name>
<reference evidence="1 3" key="1">
    <citation type="journal article" date="2011" name="Nature">
        <title>The Medicago genome provides insight into the evolution of rhizobial symbioses.</title>
        <authorList>
            <person name="Young N.D."/>
            <person name="Debelle F."/>
            <person name="Oldroyd G.E."/>
            <person name="Geurts R."/>
            <person name="Cannon S.B."/>
            <person name="Udvardi M.K."/>
            <person name="Benedito V.A."/>
            <person name="Mayer K.F."/>
            <person name="Gouzy J."/>
            <person name="Schoof H."/>
            <person name="Van de Peer Y."/>
            <person name="Proost S."/>
            <person name="Cook D.R."/>
            <person name="Meyers B.C."/>
            <person name="Spannagl M."/>
            <person name="Cheung F."/>
            <person name="De Mita S."/>
            <person name="Krishnakumar V."/>
            <person name="Gundlach H."/>
            <person name="Zhou S."/>
            <person name="Mudge J."/>
            <person name="Bharti A.K."/>
            <person name="Murray J.D."/>
            <person name="Naoumkina M.A."/>
            <person name="Rosen B."/>
            <person name="Silverstein K.A."/>
            <person name="Tang H."/>
            <person name="Rombauts S."/>
            <person name="Zhao P.X."/>
            <person name="Zhou P."/>
            <person name="Barbe V."/>
            <person name="Bardou P."/>
            <person name="Bechner M."/>
            <person name="Bellec A."/>
            <person name="Berger A."/>
            <person name="Berges H."/>
            <person name="Bidwell S."/>
            <person name="Bisseling T."/>
            <person name="Choisne N."/>
            <person name="Couloux A."/>
            <person name="Denny R."/>
            <person name="Deshpande S."/>
            <person name="Dai X."/>
            <person name="Doyle J.J."/>
            <person name="Dudez A.M."/>
            <person name="Farmer A.D."/>
            <person name="Fouteau S."/>
            <person name="Franken C."/>
            <person name="Gibelin C."/>
            <person name="Gish J."/>
            <person name="Goldstein S."/>
            <person name="Gonzalez A.J."/>
            <person name="Green P.J."/>
            <person name="Hallab A."/>
            <person name="Hartog M."/>
            <person name="Hua A."/>
            <person name="Humphray S.J."/>
            <person name="Jeong D.H."/>
            <person name="Jing Y."/>
            <person name="Jocker A."/>
            <person name="Kenton S.M."/>
            <person name="Kim D.J."/>
            <person name="Klee K."/>
            <person name="Lai H."/>
            <person name="Lang C."/>
            <person name="Lin S."/>
            <person name="Macmil S.L."/>
            <person name="Magdelenat G."/>
            <person name="Matthews L."/>
            <person name="McCorrison J."/>
            <person name="Monaghan E.L."/>
            <person name="Mun J.H."/>
            <person name="Najar F.Z."/>
            <person name="Nicholson C."/>
            <person name="Noirot C."/>
            <person name="O'Bleness M."/>
            <person name="Paule C.R."/>
            <person name="Poulain J."/>
            <person name="Prion F."/>
            <person name="Qin B."/>
            <person name="Qu C."/>
            <person name="Retzel E.F."/>
            <person name="Riddle C."/>
            <person name="Sallet E."/>
            <person name="Samain S."/>
            <person name="Samson N."/>
            <person name="Sanders I."/>
            <person name="Saurat O."/>
            <person name="Scarpelli C."/>
            <person name="Schiex T."/>
            <person name="Segurens B."/>
            <person name="Severin A.J."/>
            <person name="Sherrier D.J."/>
            <person name="Shi R."/>
            <person name="Sims S."/>
            <person name="Singer S.R."/>
            <person name="Sinharoy S."/>
            <person name="Sterck L."/>
            <person name="Viollet A."/>
            <person name="Wang B.B."/>
            <person name="Wang K."/>
            <person name="Wang M."/>
            <person name="Wang X."/>
            <person name="Warfsmann J."/>
            <person name="Weissenbach J."/>
            <person name="White D.D."/>
            <person name="White J.D."/>
            <person name="Wiley G.B."/>
            <person name="Wincker P."/>
            <person name="Xing Y."/>
            <person name="Yang L."/>
            <person name="Yao Z."/>
            <person name="Ying F."/>
            <person name="Zhai J."/>
            <person name="Zhou L."/>
            <person name="Zuber A."/>
            <person name="Denarie J."/>
            <person name="Dixon R.A."/>
            <person name="May G.D."/>
            <person name="Schwartz D.C."/>
            <person name="Rogers J."/>
            <person name="Quetier F."/>
            <person name="Town C.D."/>
            <person name="Roe B.A."/>
        </authorList>
    </citation>
    <scope>NUCLEOTIDE SEQUENCE [LARGE SCALE GENOMIC DNA]</scope>
    <source>
        <strain evidence="1">A17</strain>
        <strain evidence="2 3">cv. Jemalong A17</strain>
    </source>
</reference>
<sequence>MPNVMKPYIENIVNVDGDTYCVYQVVAENHGLGSDSYGLVRLALIKELTRKRNDYLGIFVGEDRLKFLTDSLYPPKEKTSIVLVEKWLRIQDMGHVIATLYNKVVVVLKHGNNFSETCFPLCARPPTNPSARIMCIGLIPNHFLHVFLRPGCPIPPTTLKWKNYKRPESQPWEDQFVARQCLFNELMDIEKGEQPPKETNKNDLILCDDDEEDMLKTI</sequence>
<reference evidence="1 3" key="2">
    <citation type="journal article" date="2014" name="BMC Genomics">
        <title>An improved genome release (version Mt4.0) for the model legume Medicago truncatula.</title>
        <authorList>
            <person name="Tang H."/>
            <person name="Krishnakumar V."/>
            <person name="Bidwell S."/>
            <person name="Rosen B."/>
            <person name="Chan A."/>
            <person name="Zhou S."/>
            <person name="Gentzbittel L."/>
            <person name="Childs K.L."/>
            <person name="Yandell M."/>
            <person name="Gundlach H."/>
            <person name="Mayer K.F."/>
            <person name="Schwartz D.C."/>
            <person name="Town C.D."/>
        </authorList>
    </citation>
    <scope>GENOME REANNOTATION</scope>
    <source>
        <strain evidence="1">A17</strain>
        <strain evidence="2 3">cv. Jemalong A17</strain>
    </source>
</reference>
<evidence type="ECO:0000313" key="1">
    <source>
        <dbReference type="EMBL" id="KEH38088.1"/>
    </source>
</evidence>
<organism evidence="1 3">
    <name type="scientific">Medicago truncatula</name>
    <name type="common">Barrel medic</name>
    <name type="synonym">Medicago tribuloides</name>
    <dbReference type="NCBI Taxonomy" id="3880"/>
    <lineage>
        <taxon>Eukaryota</taxon>
        <taxon>Viridiplantae</taxon>
        <taxon>Streptophyta</taxon>
        <taxon>Embryophyta</taxon>
        <taxon>Tracheophyta</taxon>
        <taxon>Spermatophyta</taxon>
        <taxon>Magnoliopsida</taxon>
        <taxon>eudicotyledons</taxon>
        <taxon>Gunneridae</taxon>
        <taxon>Pentapetalae</taxon>
        <taxon>rosids</taxon>
        <taxon>fabids</taxon>
        <taxon>Fabales</taxon>
        <taxon>Fabaceae</taxon>
        <taxon>Papilionoideae</taxon>
        <taxon>50 kb inversion clade</taxon>
        <taxon>NPAAA clade</taxon>
        <taxon>Hologalegina</taxon>
        <taxon>IRL clade</taxon>
        <taxon>Trifolieae</taxon>
        <taxon>Medicago</taxon>
    </lineage>
</organism>
<dbReference type="EnsemblPlants" id="KEH38088">
    <property type="protein sequence ID" value="KEH38088"/>
    <property type="gene ID" value="MTR_2g461120"/>
</dbReference>
<dbReference type="Proteomes" id="UP000002051">
    <property type="component" value="Chromosome 2"/>
</dbReference>
<gene>
    <name evidence="1" type="ordered locus">MTR_2g461120</name>
</gene>
<dbReference type="EMBL" id="CM001218">
    <property type="protein sequence ID" value="KEH38088.1"/>
    <property type="molecule type" value="Genomic_DNA"/>
</dbReference>
<reference evidence="2" key="3">
    <citation type="submission" date="2015-04" db="UniProtKB">
        <authorList>
            <consortium name="EnsemblPlants"/>
        </authorList>
    </citation>
    <scope>IDENTIFICATION</scope>
    <source>
        <strain evidence="2">cv. Jemalong A17</strain>
    </source>
</reference>
<keyword evidence="3" id="KW-1185">Reference proteome</keyword>
<evidence type="ECO:0000313" key="3">
    <source>
        <dbReference type="Proteomes" id="UP000002051"/>
    </source>
</evidence>
<dbReference type="AlphaFoldDB" id="A0A072V9L9"/>
<dbReference type="HOGENOM" id="CLU_076215_0_0_1"/>
<evidence type="ECO:0000313" key="2">
    <source>
        <dbReference type="EnsemblPlants" id="KEH38088"/>
    </source>
</evidence>